<dbReference type="AlphaFoldDB" id="A0A1M6A5D4"/>
<evidence type="ECO:0000313" key="4">
    <source>
        <dbReference type="Proteomes" id="UP000184432"/>
    </source>
</evidence>
<dbReference type="RefSeq" id="WP_073312473.1">
    <property type="nucleotide sequence ID" value="NZ_FQYP01000001.1"/>
</dbReference>
<proteinExistence type="predicted"/>
<gene>
    <name evidence="3" type="ORF">SAMN04488508_10193</name>
</gene>
<accession>A0A1M6A5D4</accession>
<name>A0A1M6A5D4_9FLAO</name>
<dbReference type="InterPro" id="IPR046744">
    <property type="entry name" value="DUF6794"/>
</dbReference>
<sequence>MKNKILLFLLLLPTLLIGQNNCDKYIKNYIPTDLSDAIAYFECKTPEKILKEFENKEEREATSSLHFSTGMSIRNNWNLWAGTSEISKHFRELGIHHPDDMSGIILTSLHRKLNGKSIELNEQIKYYQNYWAESERKETKRKTEEFSEFKIGSTVEFSYDYDFVTKKQEQKWMNDKCIAKGIITDLNKEKFEIKVKLNESCDKKGIIILEYDVWDNIDGEYLKIEEDKVEIMKKGETRWSSYELWKVLE</sequence>
<dbReference type="Pfam" id="PF20594">
    <property type="entry name" value="DUF6794"/>
    <property type="match status" value="1"/>
</dbReference>
<evidence type="ECO:0000256" key="1">
    <source>
        <dbReference type="SAM" id="SignalP"/>
    </source>
</evidence>
<protein>
    <recommendedName>
        <fullName evidence="2">DUF6794 domain-containing protein</fullName>
    </recommendedName>
</protein>
<keyword evidence="1" id="KW-0732">Signal</keyword>
<reference evidence="4" key="1">
    <citation type="submission" date="2016-11" db="EMBL/GenBank/DDBJ databases">
        <authorList>
            <person name="Varghese N."/>
            <person name="Submissions S."/>
        </authorList>
    </citation>
    <scope>NUCLEOTIDE SEQUENCE [LARGE SCALE GENOMIC DNA]</scope>
    <source>
        <strain evidence="4">DSM 22623</strain>
    </source>
</reference>
<dbReference type="Proteomes" id="UP000184432">
    <property type="component" value="Unassembled WGS sequence"/>
</dbReference>
<evidence type="ECO:0000259" key="2">
    <source>
        <dbReference type="Pfam" id="PF20594"/>
    </source>
</evidence>
<organism evidence="3 4">
    <name type="scientific">Aquimarina spongiae</name>
    <dbReference type="NCBI Taxonomy" id="570521"/>
    <lineage>
        <taxon>Bacteria</taxon>
        <taxon>Pseudomonadati</taxon>
        <taxon>Bacteroidota</taxon>
        <taxon>Flavobacteriia</taxon>
        <taxon>Flavobacteriales</taxon>
        <taxon>Flavobacteriaceae</taxon>
        <taxon>Aquimarina</taxon>
    </lineage>
</organism>
<dbReference type="OrthoDB" id="983155at2"/>
<feature type="signal peptide" evidence="1">
    <location>
        <begin position="1"/>
        <end position="18"/>
    </location>
</feature>
<dbReference type="EMBL" id="FQYP01000001">
    <property type="protein sequence ID" value="SHI31595.1"/>
    <property type="molecule type" value="Genomic_DNA"/>
</dbReference>
<feature type="domain" description="DUF6794" evidence="2">
    <location>
        <begin position="30"/>
        <end position="113"/>
    </location>
</feature>
<evidence type="ECO:0000313" key="3">
    <source>
        <dbReference type="EMBL" id="SHI31595.1"/>
    </source>
</evidence>
<keyword evidence="4" id="KW-1185">Reference proteome</keyword>
<feature type="chain" id="PRO_5012115848" description="DUF6794 domain-containing protein" evidence="1">
    <location>
        <begin position="19"/>
        <end position="249"/>
    </location>
</feature>